<dbReference type="InterPro" id="IPR001841">
    <property type="entry name" value="Znf_RING"/>
</dbReference>
<keyword evidence="3" id="KW-0862">Zinc</keyword>
<keyword evidence="8" id="KW-1185">Reference proteome</keyword>
<dbReference type="AlphaFoldDB" id="A0AAN8PEA1"/>
<evidence type="ECO:0000259" key="6">
    <source>
        <dbReference type="PROSITE" id="PS50119"/>
    </source>
</evidence>
<dbReference type="InterPro" id="IPR013083">
    <property type="entry name" value="Znf_RING/FYVE/PHD"/>
</dbReference>
<dbReference type="SUPFAM" id="SSF57850">
    <property type="entry name" value="RING/U-box"/>
    <property type="match status" value="1"/>
</dbReference>
<proteinExistence type="predicted"/>
<comment type="caution">
    <text evidence="7">The sequence shown here is derived from an EMBL/GenBank/DDBJ whole genome shotgun (WGS) entry which is preliminary data.</text>
</comment>
<dbReference type="PROSITE" id="PS50119">
    <property type="entry name" value="ZF_BBOX"/>
    <property type="match status" value="1"/>
</dbReference>
<dbReference type="Proteomes" id="UP001347796">
    <property type="component" value="Unassembled WGS sequence"/>
</dbReference>
<dbReference type="PANTHER" id="PTHR25462">
    <property type="entry name" value="BONUS, ISOFORM C-RELATED"/>
    <property type="match status" value="1"/>
</dbReference>
<evidence type="ECO:0000313" key="7">
    <source>
        <dbReference type="EMBL" id="KAK6174224.1"/>
    </source>
</evidence>
<dbReference type="InterPro" id="IPR017907">
    <property type="entry name" value="Znf_RING_CS"/>
</dbReference>
<dbReference type="Gene3D" id="3.30.40.10">
    <property type="entry name" value="Zinc/RING finger domain, C3HC4 (zinc finger)"/>
    <property type="match status" value="1"/>
</dbReference>
<keyword evidence="1" id="KW-0479">Metal-binding</keyword>
<dbReference type="Gene3D" id="2.60.210.10">
    <property type="entry name" value="Apoptosis, Tumor Necrosis Factor Receptor Associated Protein 2, Chain A"/>
    <property type="match status" value="1"/>
</dbReference>
<dbReference type="InterPro" id="IPR000315">
    <property type="entry name" value="Znf_B-box"/>
</dbReference>
<dbReference type="SMART" id="SM00184">
    <property type="entry name" value="RING"/>
    <property type="match status" value="1"/>
</dbReference>
<dbReference type="SUPFAM" id="SSF57845">
    <property type="entry name" value="B-box zinc-binding domain"/>
    <property type="match status" value="1"/>
</dbReference>
<organism evidence="7 8">
    <name type="scientific">Patella caerulea</name>
    <name type="common">Rayed Mediterranean limpet</name>
    <dbReference type="NCBI Taxonomy" id="87958"/>
    <lineage>
        <taxon>Eukaryota</taxon>
        <taxon>Metazoa</taxon>
        <taxon>Spiralia</taxon>
        <taxon>Lophotrochozoa</taxon>
        <taxon>Mollusca</taxon>
        <taxon>Gastropoda</taxon>
        <taxon>Patellogastropoda</taxon>
        <taxon>Patelloidea</taxon>
        <taxon>Patellidae</taxon>
        <taxon>Patella</taxon>
    </lineage>
</organism>
<dbReference type="SUPFAM" id="SSF49599">
    <property type="entry name" value="TRAF domain-like"/>
    <property type="match status" value="1"/>
</dbReference>
<sequence>MEDLDQRITCSICLSNFRKPKIIDCYHTYCEACLDDYIDKFAVGDKFDCALCRRTITVPPNGAKGFPVNFYVDDQETANNKDEFCVYHGQEILDFYCSDCQLVVCRQCTQTDHQTHDVQNLQNVRQIFVLELETLKQELADKIPQFQSYSDVFKTRIYQNKKSTERLCTEVDLQVVKICQTTHKQGEDIKDILKKTLAKKLMNLDAMLVEAKRNLFSIKSLYNMISQILKEASTVEIINSMDPIRLEKEEVCPRDVKTPGVSIIPVAKFHPDDTITEHLSLYIGRLNVTFHHSFNTHQIGEMWTDSPRYNLGILTRSVGVFARSKRLKISLDLLIEEIKSCNCQFTLKLINKDDDERSLIELGDKRLTATYGLSCHEWNSVIEMDELSDTDNCFIDDEGNFIIQADLKISHIVLEN</sequence>
<name>A0AAN8PEA1_PATCE</name>
<dbReference type="Gene3D" id="3.30.160.60">
    <property type="entry name" value="Classic Zinc Finger"/>
    <property type="match status" value="1"/>
</dbReference>
<feature type="domain" description="B box-type" evidence="6">
    <location>
        <begin position="80"/>
        <end position="121"/>
    </location>
</feature>
<evidence type="ECO:0000256" key="2">
    <source>
        <dbReference type="ARBA" id="ARBA00022771"/>
    </source>
</evidence>
<dbReference type="PROSITE" id="PS00518">
    <property type="entry name" value="ZF_RING_1"/>
    <property type="match status" value="1"/>
</dbReference>
<dbReference type="PROSITE" id="PS50089">
    <property type="entry name" value="ZF_RING_2"/>
    <property type="match status" value="1"/>
</dbReference>
<dbReference type="InterPro" id="IPR008974">
    <property type="entry name" value="TRAF-like"/>
</dbReference>
<gene>
    <name evidence="7" type="ORF">SNE40_017543</name>
</gene>
<dbReference type="SMART" id="SM00336">
    <property type="entry name" value="BBOX"/>
    <property type="match status" value="1"/>
</dbReference>
<dbReference type="Pfam" id="PF00097">
    <property type="entry name" value="zf-C3HC4"/>
    <property type="match status" value="1"/>
</dbReference>
<keyword evidence="2 4" id="KW-0863">Zinc-finger</keyword>
<evidence type="ECO:0000313" key="8">
    <source>
        <dbReference type="Proteomes" id="UP001347796"/>
    </source>
</evidence>
<evidence type="ECO:0000256" key="4">
    <source>
        <dbReference type="PROSITE-ProRule" id="PRU00024"/>
    </source>
</evidence>
<dbReference type="InterPro" id="IPR018957">
    <property type="entry name" value="Znf_C3HC4_RING-type"/>
</dbReference>
<feature type="domain" description="RING-type" evidence="5">
    <location>
        <begin position="10"/>
        <end position="53"/>
    </location>
</feature>
<dbReference type="InterPro" id="IPR047153">
    <property type="entry name" value="TRIM45/56/19-like"/>
</dbReference>
<evidence type="ECO:0000259" key="5">
    <source>
        <dbReference type="PROSITE" id="PS50089"/>
    </source>
</evidence>
<evidence type="ECO:0000256" key="1">
    <source>
        <dbReference type="ARBA" id="ARBA00022723"/>
    </source>
</evidence>
<protein>
    <submittedName>
        <fullName evidence="7">Uncharacterized protein</fullName>
    </submittedName>
</protein>
<evidence type="ECO:0000256" key="3">
    <source>
        <dbReference type="ARBA" id="ARBA00022833"/>
    </source>
</evidence>
<reference evidence="7 8" key="1">
    <citation type="submission" date="2024-01" db="EMBL/GenBank/DDBJ databases">
        <title>The genome of the rayed Mediterranean limpet Patella caerulea (Linnaeus, 1758).</title>
        <authorList>
            <person name="Anh-Thu Weber A."/>
            <person name="Halstead-Nussloch G."/>
        </authorList>
    </citation>
    <scope>NUCLEOTIDE SEQUENCE [LARGE SCALE GENOMIC DNA]</scope>
    <source>
        <strain evidence="7">AATW-2023a</strain>
        <tissue evidence="7">Whole specimen</tissue>
    </source>
</reference>
<accession>A0AAN8PEA1</accession>
<dbReference type="GO" id="GO:0008270">
    <property type="term" value="F:zinc ion binding"/>
    <property type="evidence" value="ECO:0007669"/>
    <property type="project" value="UniProtKB-KW"/>
</dbReference>
<dbReference type="GO" id="GO:0061630">
    <property type="term" value="F:ubiquitin protein ligase activity"/>
    <property type="evidence" value="ECO:0007669"/>
    <property type="project" value="TreeGrafter"/>
</dbReference>
<dbReference type="PANTHER" id="PTHR25462:SF291">
    <property type="entry name" value="E3 UBIQUITIN-PROTEIN LIGASE TRIM45"/>
    <property type="match status" value="1"/>
</dbReference>
<dbReference type="EMBL" id="JAZGQO010000011">
    <property type="protein sequence ID" value="KAK6174224.1"/>
    <property type="molecule type" value="Genomic_DNA"/>
</dbReference>
<dbReference type="Pfam" id="PF00643">
    <property type="entry name" value="zf-B_box"/>
    <property type="match status" value="1"/>
</dbReference>